<proteinExistence type="predicted"/>
<dbReference type="EMBL" id="CAJOBA010053972">
    <property type="protein sequence ID" value="CAF4270318.1"/>
    <property type="molecule type" value="Genomic_DNA"/>
</dbReference>
<name>A0A8S2FIG5_9BILA</name>
<protein>
    <submittedName>
        <fullName evidence="1">Uncharacterized protein</fullName>
    </submittedName>
</protein>
<dbReference type="AlphaFoldDB" id="A0A8S2FIG5"/>
<evidence type="ECO:0000313" key="3">
    <source>
        <dbReference type="Proteomes" id="UP000677228"/>
    </source>
</evidence>
<evidence type="ECO:0000313" key="1">
    <source>
        <dbReference type="EMBL" id="CAF1479629.1"/>
    </source>
</evidence>
<evidence type="ECO:0000313" key="2">
    <source>
        <dbReference type="EMBL" id="CAF4270318.1"/>
    </source>
</evidence>
<reference evidence="1" key="1">
    <citation type="submission" date="2021-02" db="EMBL/GenBank/DDBJ databases">
        <authorList>
            <person name="Nowell W R."/>
        </authorList>
    </citation>
    <scope>NUCLEOTIDE SEQUENCE</scope>
</reference>
<sequence>MIRYKRKQFETFLFNRTDSGCREVKDILKDLCLFNPSSALSSDRLPHDCYMILVGRVRSHEHLKILGNLVATRKKIPSAGAEEYQREFAVMNSERMESILEYIILEADTERFTNQRKSHFVYEDNFNPALFHMVRASSSYEKLRAVCRQYETQEGVDVSKVMAEHDHRVALTHTHFLKKGLSKDDASASAFALSFYTGTKSETLSRGASLIARKTNGQALEAKI</sequence>
<dbReference type="Proteomes" id="UP000682733">
    <property type="component" value="Unassembled WGS sequence"/>
</dbReference>
<gene>
    <name evidence="1" type="ORF">OVA965_LOCUS36006</name>
    <name evidence="2" type="ORF">TMI583_LOCUS36998</name>
</gene>
<organism evidence="1 3">
    <name type="scientific">Didymodactylos carnosus</name>
    <dbReference type="NCBI Taxonomy" id="1234261"/>
    <lineage>
        <taxon>Eukaryota</taxon>
        <taxon>Metazoa</taxon>
        <taxon>Spiralia</taxon>
        <taxon>Gnathifera</taxon>
        <taxon>Rotifera</taxon>
        <taxon>Eurotatoria</taxon>
        <taxon>Bdelloidea</taxon>
        <taxon>Philodinida</taxon>
        <taxon>Philodinidae</taxon>
        <taxon>Didymodactylos</taxon>
    </lineage>
</organism>
<accession>A0A8S2FIG5</accession>
<dbReference type="EMBL" id="CAJNOK010032053">
    <property type="protein sequence ID" value="CAF1479629.1"/>
    <property type="molecule type" value="Genomic_DNA"/>
</dbReference>
<dbReference type="Proteomes" id="UP000677228">
    <property type="component" value="Unassembled WGS sequence"/>
</dbReference>
<comment type="caution">
    <text evidence="1">The sequence shown here is derived from an EMBL/GenBank/DDBJ whole genome shotgun (WGS) entry which is preliminary data.</text>
</comment>